<dbReference type="RefSeq" id="WP_147849421.1">
    <property type="nucleotide sequence ID" value="NZ_VDUZ01000029.1"/>
</dbReference>
<keyword evidence="5" id="KW-0029">Amino-acid transport</keyword>
<proteinExistence type="inferred from homology"/>
<dbReference type="InterPro" id="IPR017871">
    <property type="entry name" value="ABC_transporter-like_CS"/>
</dbReference>
<evidence type="ECO:0000313" key="8">
    <source>
        <dbReference type="Proteomes" id="UP000321638"/>
    </source>
</evidence>
<dbReference type="GO" id="GO:0015658">
    <property type="term" value="F:branched-chain amino acid transmembrane transporter activity"/>
    <property type="evidence" value="ECO:0007669"/>
    <property type="project" value="TreeGrafter"/>
</dbReference>
<feature type="domain" description="ABC transporter" evidence="6">
    <location>
        <begin position="5"/>
        <end position="238"/>
    </location>
</feature>
<dbReference type="PROSITE" id="PS50893">
    <property type="entry name" value="ABC_TRANSPORTER_2"/>
    <property type="match status" value="1"/>
</dbReference>
<dbReference type="InterPro" id="IPR003439">
    <property type="entry name" value="ABC_transporter-like_ATP-bd"/>
</dbReference>
<evidence type="ECO:0000256" key="1">
    <source>
        <dbReference type="ARBA" id="ARBA00005417"/>
    </source>
</evidence>
<evidence type="ECO:0000256" key="5">
    <source>
        <dbReference type="ARBA" id="ARBA00022970"/>
    </source>
</evidence>
<dbReference type="AlphaFoldDB" id="A0A5C8PGJ9"/>
<dbReference type="InterPro" id="IPR052156">
    <property type="entry name" value="BCAA_Transport_ATP-bd_LivF"/>
</dbReference>
<dbReference type="InterPro" id="IPR003593">
    <property type="entry name" value="AAA+_ATPase"/>
</dbReference>
<dbReference type="GO" id="GO:0015807">
    <property type="term" value="P:L-amino acid transport"/>
    <property type="evidence" value="ECO:0007669"/>
    <property type="project" value="TreeGrafter"/>
</dbReference>
<reference evidence="7 8" key="1">
    <citation type="submission" date="2019-06" db="EMBL/GenBank/DDBJ databases">
        <title>New taxonomy in bacterial strain CC-CFT640, isolated from vineyard.</title>
        <authorList>
            <person name="Lin S.-Y."/>
            <person name="Tsai C.-F."/>
            <person name="Young C.-C."/>
        </authorList>
    </citation>
    <scope>NUCLEOTIDE SEQUENCE [LARGE SCALE GENOMIC DNA]</scope>
    <source>
        <strain evidence="7 8">CC-CFT640</strain>
    </source>
</reference>
<dbReference type="Pfam" id="PF00005">
    <property type="entry name" value="ABC_tran"/>
    <property type="match status" value="1"/>
</dbReference>
<sequence length="238" mass="25602">MTGALQIRDIHVAYGPRIALSGVSLDVAPGRIVALVGGNGAGKTSTLRAIMGLRPPSRGEIVFDGTRIDRLAPPDIVARGIALSPEGRRVFPRMTVHDNLLLGGYLQRDNAVLHAGVERMFEHFPKLRQRRGQLAGSLSGGEQQMLAIARALMAQPKVLLLDEPSLGLAPIMVQEISRLIVAISREQGLSIVLVEQNANLALRLCHHAYVLENGRIALSGSGSELAKSEYVQRAYLGV</sequence>
<dbReference type="PANTHER" id="PTHR43820">
    <property type="entry name" value="HIGH-AFFINITY BRANCHED-CHAIN AMINO ACID TRANSPORT ATP-BINDING PROTEIN LIVF"/>
    <property type="match status" value="1"/>
</dbReference>
<evidence type="ECO:0000256" key="2">
    <source>
        <dbReference type="ARBA" id="ARBA00022448"/>
    </source>
</evidence>
<keyword evidence="4 7" id="KW-0067">ATP-binding</keyword>
<evidence type="ECO:0000256" key="3">
    <source>
        <dbReference type="ARBA" id="ARBA00022741"/>
    </source>
</evidence>
<dbReference type="Proteomes" id="UP000321638">
    <property type="component" value="Unassembled WGS sequence"/>
</dbReference>
<dbReference type="OrthoDB" id="9775250at2"/>
<evidence type="ECO:0000259" key="6">
    <source>
        <dbReference type="PROSITE" id="PS50893"/>
    </source>
</evidence>
<dbReference type="PANTHER" id="PTHR43820:SF4">
    <property type="entry name" value="HIGH-AFFINITY BRANCHED-CHAIN AMINO ACID TRANSPORT ATP-BINDING PROTEIN LIVF"/>
    <property type="match status" value="1"/>
</dbReference>
<dbReference type="GO" id="GO:0016887">
    <property type="term" value="F:ATP hydrolysis activity"/>
    <property type="evidence" value="ECO:0007669"/>
    <property type="project" value="InterPro"/>
</dbReference>
<keyword evidence="3" id="KW-0547">Nucleotide-binding</keyword>
<dbReference type="Gene3D" id="3.40.50.300">
    <property type="entry name" value="P-loop containing nucleotide triphosphate hydrolases"/>
    <property type="match status" value="1"/>
</dbReference>
<organism evidence="7 8">
    <name type="scientific">Vineibacter terrae</name>
    <dbReference type="NCBI Taxonomy" id="2586908"/>
    <lineage>
        <taxon>Bacteria</taxon>
        <taxon>Pseudomonadati</taxon>
        <taxon>Pseudomonadota</taxon>
        <taxon>Alphaproteobacteria</taxon>
        <taxon>Hyphomicrobiales</taxon>
        <taxon>Vineibacter</taxon>
    </lineage>
</organism>
<keyword evidence="2" id="KW-0813">Transport</keyword>
<keyword evidence="8" id="KW-1185">Reference proteome</keyword>
<dbReference type="GO" id="GO:0005524">
    <property type="term" value="F:ATP binding"/>
    <property type="evidence" value="ECO:0007669"/>
    <property type="project" value="UniProtKB-KW"/>
</dbReference>
<dbReference type="InterPro" id="IPR027417">
    <property type="entry name" value="P-loop_NTPase"/>
</dbReference>
<protein>
    <submittedName>
        <fullName evidence="7">ABC transporter ATP-binding protein</fullName>
    </submittedName>
</protein>
<dbReference type="SUPFAM" id="SSF52540">
    <property type="entry name" value="P-loop containing nucleoside triphosphate hydrolases"/>
    <property type="match status" value="1"/>
</dbReference>
<dbReference type="SMART" id="SM00382">
    <property type="entry name" value="AAA"/>
    <property type="match status" value="1"/>
</dbReference>
<gene>
    <name evidence="7" type="ORF">FHP25_23520</name>
</gene>
<dbReference type="EMBL" id="VDUZ01000029">
    <property type="protein sequence ID" value="TXL72952.1"/>
    <property type="molecule type" value="Genomic_DNA"/>
</dbReference>
<evidence type="ECO:0000313" key="7">
    <source>
        <dbReference type="EMBL" id="TXL72952.1"/>
    </source>
</evidence>
<comment type="caution">
    <text evidence="7">The sequence shown here is derived from an EMBL/GenBank/DDBJ whole genome shotgun (WGS) entry which is preliminary data.</text>
</comment>
<dbReference type="CDD" id="cd03224">
    <property type="entry name" value="ABC_TM1139_LivF_branched"/>
    <property type="match status" value="1"/>
</dbReference>
<evidence type="ECO:0000256" key="4">
    <source>
        <dbReference type="ARBA" id="ARBA00022840"/>
    </source>
</evidence>
<name>A0A5C8PGJ9_9HYPH</name>
<dbReference type="PROSITE" id="PS00211">
    <property type="entry name" value="ABC_TRANSPORTER_1"/>
    <property type="match status" value="1"/>
</dbReference>
<comment type="similarity">
    <text evidence="1">Belongs to the ABC transporter superfamily.</text>
</comment>
<accession>A0A5C8PGJ9</accession>